<dbReference type="SMART" id="SM00382">
    <property type="entry name" value="AAA"/>
    <property type="match status" value="1"/>
</dbReference>
<dbReference type="InterPro" id="IPR017911">
    <property type="entry name" value="MacB-like_ATP-bd"/>
</dbReference>
<gene>
    <name evidence="12" type="ORF">H9812_00035</name>
</gene>
<sequence length="908" mass="101337">MIELRNVSKTYRPKKGVPVQALKNVSVTFPDRGMYFILGRSGSGKTTALYLLGGLDACTEGDLLVDGKSTKHFSQKDWDAYRNREVGFVFQDYNLFERFSVEQNVSLASELQGEKRDDGRVAQVLRAVGMEVYEKRAPKELSGGQQQRVAVARALIKDPSVLLADEPTGALDEKTGEELFGLLKELSKQKLVIVVSHDRDFAEKYGDGILEFADGEVIRDTVSGAAPNERRDQDGEAAKHTVRSKRRGLGIASRLRLSAKGLLQHPVRMVVTIFLAMICFALAAFTNSVSSYDRDEVILRSMREAGVSYIGFGINTSIVSDNSGGSPYEWGRWTLQDEANFIERTGAERIDYALSDLQDEYASPEEVFFTGGLPLKEGMMELYGLRLLGGRLPEIVSGDAPQEVAISEFIFRKFVEQGYEEYAYRTDLPYGDGTGYALTGRVLPVSGYDDLLGQVLLIGGHCYTVVGILDTGYNFERYGDLDENDPMSEELHKESITGELLQLHRIAFLCGDYEDLLSFGLEHFVSFQSWRSMTGTMDGNQNDWVSLDGVGSHPAEDLTIWYRDGARELGESDVLLPLSVLSEFDDRQTLNEIRTRYIREFAEEHAAQTDLNTEAYIDYIISTEFGENNYHPGYNFAYFDRLALLELAQDETVFDRFETITLDLAGRVFEDMNIVGYYDNTQLPAREEWSAVVLCQEELVLYMDGLSGTEQYSMLFVPLTGDDARDARLLNDMILMAVDGVSYTTLSFTGGRQLISGNVQITSVHRSHNLLRTFANLFVWVSVGFAVFACVMFFNYIHASITGRRREIGIFRSMGASKKDVFLLFFGESILIALLSAVFAIVLFAAAVAGFNFYMQTALLLPITLLSVQAVQIVLIVGLSAAVALLATFLPCYINSRKKPIDVIRSAF</sequence>
<dbReference type="PANTHER" id="PTHR24220">
    <property type="entry name" value="IMPORT ATP-BINDING PROTEIN"/>
    <property type="match status" value="1"/>
</dbReference>
<organism evidence="12 13">
    <name type="scientific">Candidatus Gallimonas intestinigallinarum</name>
    <dbReference type="NCBI Taxonomy" id="2838604"/>
    <lineage>
        <taxon>Bacteria</taxon>
        <taxon>Bacillati</taxon>
        <taxon>Bacillota</taxon>
        <taxon>Clostridia</taxon>
        <taxon>Candidatus Gallimonas</taxon>
    </lineage>
</organism>
<keyword evidence="2" id="KW-0813">Transport</keyword>
<feature type="domain" description="ABC transporter" evidence="11">
    <location>
        <begin position="2"/>
        <end position="239"/>
    </location>
</feature>
<comment type="similarity">
    <text evidence="9">Belongs to the ABC transporter superfamily. Macrolide exporter (TC 3.A.1.122) family.</text>
</comment>
<dbReference type="Pfam" id="PF02687">
    <property type="entry name" value="FtsX"/>
    <property type="match status" value="1"/>
</dbReference>
<evidence type="ECO:0000313" key="12">
    <source>
        <dbReference type="EMBL" id="HIZ23857.1"/>
    </source>
</evidence>
<evidence type="ECO:0000256" key="3">
    <source>
        <dbReference type="ARBA" id="ARBA00022475"/>
    </source>
</evidence>
<dbReference type="PROSITE" id="PS50893">
    <property type="entry name" value="ABC_TRANSPORTER_2"/>
    <property type="match status" value="1"/>
</dbReference>
<protein>
    <submittedName>
        <fullName evidence="12">ATP-binding cassette domain-containing protein</fullName>
    </submittedName>
</protein>
<evidence type="ECO:0000256" key="1">
    <source>
        <dbReference type="ARBA" id="ARBA00004429"/>
    </source>
</evidence>
<keyword evidence="4 10" id="KW-0812">Transmembrane</keyword>
<evidence type="ECO:0000256" key="5">
    <source>
        <dbReference type="ARBA" id="ARBA00022741"/>
    </source>
</evidence>
<evidence type="ECO:0000259" key="11">
    <source>
        <dbReference type="PROSITE" id="PS50893"/>
    </source>
</evidence>
<keyword evidence="6 12" id="KW-0067">ATP-binding</keyword>
<proteinExistence type="inferred from homology"/>
<reference evidence="12" key="2">
    <citation type="submission" date="2021-04" db="EMBL/GenBank/DDBJ databases">
        <authorList>
            <person name="Gilroy R."/>
        </authorList>
    </citation>
    <scope>NUCLEOTIDE SEQUENCE</scope>
    <source>
        <strain evidence="12">CHK33-5263</strain>
    </source>
</reference>
<dbReference type="CDD" id="cd03255">
    <property type="entry name" value="ABC_MJ0796_LolCDE_FtsE"/>
    <property type="match status" value="1"/>
</dbReference>
<dbReference type="Pfam" id="PF00005">
    <property type="entry name" value="ABC_tran"/>
    <property type="match status" value="1"/>
</dbReference>
<evidence type="ECO:0000256" key="8">
    <source>
        <dbReference type="ARBA" id="ARBA00023136"/>
    </source>
</evidence>
<dbReference type="GO" id="GO:0005524">
    <property type="term" value="F:ATP binding"/>
    <property type="evidence" value="ECO:0007669"/>
    <property type="project" value="UniProtKB-KW"/>
</dbReference>
<dbReference type="GO" id="GO:0016887">
    <property type="term" value="F:ATP hydrolysis activity"/>
    <property type="evidence" value="ECO:0007669"/>
    <property type="project" value="InterPro"/>
</dbReference>
<dbReference type="PANTHER" id="PTHR24220:SF86">
    <property type="entry name" value="ABC TRANSPORTER ABCH.1"/>
    <property type="match status" value="1"/>
</dbReference>
<dbReference type="InterPro" id="IPR017871">
    <property type="entry name" value="ABC_transporter-like_CS"/>
</dbReference>
<evidence type="ECO:0000256" key="9">
    <source>
        <dbReference type="ARBA" id="ARBA00038388"/>
    </source>
</evidence>
<dbReference type="AlphaFoldDB" id="A0A9D2DVA4"/>
<name>A0A9D2DVA4_9FIRM</name>
<evidence type="ECO:0000256" key="2">
    <source>
        <dbReference type="ARBA" id="ARBA00022448"/>
    </source>
</evidence>
<dbReference type="PROSITE" id="PS00211">
    <property type="entry name" value="ABC_TRANSPORTER_1"/>
    <property type="match status" value="1"/>
</dbReference>
<comment type="subcellular location">
    <subcellularLocation>
        <location evidence="1">Cell inner membrane</location>
        <topology evidence="1">Multi-pass membrane protein</topology>
    </subcellularLocation>
</comment>
<keyword evidence="8 10" id="KW-0472">Membrane</keyword>
<feature type="transmembrane region" description="Helical" evidence="10">
    <location>
        <begin position="266"/>
        <end position="285"/>
    </location>
</feature>
<reference evidence="12" key="1">
    <citation type="journal article" date="2021" name="PeerJ">
        <title>Extensive microbial diversity within the chicken gut microbiome revealed by metagenomics and culture.</title>
        <authorList>
            <person name="Gilroy R."/>
            <person name="Ravi A."/>
            <person name="Getino M."/>
            <person name="Pursley I."/>
            <person name="Horton D.L."/>
            <person name="Alikhan N.F."/>
            <person name="Baker D."/>
            <person name="Gharbi K."/>
            <person name="Hall N."/>
            <person name="Watson M."/>
            <person name="Adriaenssens E.M."/>
            <person name="Foster-Nyarko E."/>
            <person name="Jarju S."/>
            <person name="Secka A."/>
            <person name="Antonio M."/>
            <person name="Oren A."/>
            <person name="Chaudhuri R.R."/>
            <person name="La Ragione R."/>
            <person name="Hildebrand F."/>
            <person name="Pallen M.J."/>
        </authorList>
    </citation>
    <scope>NUCLEOTIDE SEQUENCE</scope>
    <source>
        <strain evidence="12">CHK33-5263</strain>
    </source>
</reference>
<dbReference type="InterPro" id="IPR027417">
    <property type="entry name" value="P-loop_NTPase"/>
</dbReference>
<dbReference type="Gene3D" id="3.40.50.300">
    <property type="entry name" value="P-loop containing nucleotide triphosphate hydrolases"/>
    <property type="match status" value="1"/>
</dbReference>
<dbReference type="GO" id="GO:0022857">
    <property type="term" value="F:transmembrane transporter activity"/>
    <property type="evidence" value="ECO:0007669"/>
    <property type="project" value="TreeGrafter"/>
</dbReference>
<keyword evidence="7 10" id="KW-1133">Transmembrane helix</keyword>
<keyword evidence="3" id="KW-1003">Cell membrane</keyword>
<evidence type="ECO:0000256" key="10">
    <source>
        <dbReference type="SAM" id="Phobius"/>
    </source>
</evidence>
<evidence type="ECO:0000313" key="13">
    <source>
        <dbReference type="Proteomes" id="UP000824044"/>
    </source>
</evidence>
<accession>A0A9D2DVA4</accession>
<feature type="transmembrane region" description="Helical" evidence="10">
    <location>
        <begin position="821"/>
        <end position="851"/>
    </location>
</feature>
<dbReference type="EMBL" id="DXBS01000001">
    <property type="protein sequence ID" value="HIZ23857.1"/>
    <property type="molecule type" value="Genomic_DNA"/>
</dbReference>
<evidence type="ECO:0000256" key="4">
    <source>
        <dbReference type="ARBA" id="ARBA00022692"/>
    </source>
</evidence>
<comment type="caution">
    <text evidence="12">The sequence shown here is derived from an EMBL/GenBank/DDBJ whole genome shotgun (WGS) entry which is preliminary data.</text>
</comment>
<keyword evidence="5" id="KW-0547">Nucleotide-binding</keyword>
<evidence type="ECO:0000256" key="6">
    <source>
        <dbReference type="ARBA" id="ARBA00022840"/>
    </source>
</evidence>
<dbReference type="InterPro" id="IPR003439">
    <property type="entry name" value="ABC_transporter-like_ATP-bd"/>
</dbReference>
<dbReference type="InterPro" id="IPR015854">
    <property type="entry name" value="ABC_transpr_LolD-like"/>
</dbReference>
<dbReference type="InterPro" id="IPR003838">
    <property type="entry name" value="ABC3_permease_C"/>
</dbReference>
<feature type="transmembrane region" description="Helical" evidence="10">
    <location>
        <begin position="871"/>
        <end position="894"/>
    </location>
</feature>
<dbReference type="GO" id="GO:0005886">
    <property type="term" value="C:plasma membrane"/>
    <property type="evidence" value="ECO:0007669"/>
    <property type="project" value="UniProtKB-SubCell"/>
</dbReference>
<dbReference type="SUPFAM" id="SSF52540">
    <property type="entry name" value="P-loop containing nucleoside triphosphate hydrolases"/>
    <property type="match status" value="1"/>
</dbReference>
<dbReference type="InterPro" id="IPR003593">
    <property type="entry name" value="AAA+_ATPase"/>
</dbReference>
<dbReference type="Proteomes" id="UP000824044">
    <property type="component" value="Unassembled WGS sequence"/>
</dbReference>
<feature type="transmembrane region" description="Helical" evidence="10">
    <location>
        <begin position="777"/>
        <end position="797"/>
    </location>
</feature>
<evidence type="ECO:0000256" key="7">
    <source>
        <dbReference type="ARBA" id="ARBA00022989"/>
    </source>
</evidence>